<proteinExistence type="predicted"/>
<evidence type="ECO:0000256" key="1">
    <source>
        <dbReference type="ARBA" id="ARBA00004496"/>
    </source>
</evidence>
<keyword evidence="12" id="KW-0961">Cell wall biogenesis/degradation</keyword>
<feature type="domain" description="Mur ligase C-terminal" evidence="16">
    <location>
        <begin position="329"/>
        <end position="373"/>
    </location>
</feature>
<dbReference type="SUPFAM" id="SSF51984">
    <property type="entry name" value="MurCD N-terminal domain"/>
    <property type="match status" value="1"/>
</dbReference>
<dbReference type="Pfam" id="PF02875">
    <property type="entry name" value="Mur_ligase_C"/>
    <property type="match status" value="1"/>
</dbReference>
<dbReference type="InterPro" id="IPR036565">
    <property type="entry name" value="Mur-like_cat_sf"/>
</dbReference>
<dbReference type="PANTHER" id="PTHR43445">
    <property type="entry name" value="UDP-N-ACETYLMURAMATE--L-ALANINE LIGASE-RELATED"/>
    <property type="match status" value="1"/>
</dbReference>
<feature type="domain" description="Mur ligase N-terminal catalytic" evidence="15">
    <location>
        <begin position="17"/>
        <end position="115"/>
    </location>
</feature>
<gene>
    <name evidence="18" type="primary">murC</name>
    <name evidence="18" type="ORF">IAA98_03805</name>
</gene>
<comment type="pathway">
    <text evidence="2">Cell wall biogenesis; peptidoglycan biosynthesis.</text>
</comment>
<evidence type="ECO:0000256" key="5">
    <source>
        <dbReference type="ARBA" id="ARBA00022598"/>
    </source>
</evidence>
<evidence type="ECO:0000256" key="13">
    <source>
        <dbReference type="ARBA" id="ARBA00047833"/>
    </source>
</evidence>
<comment type="subcellular location">
    <subcellularLocation>
        <location evidence="1">Cytoplasm</location>
    </subcellularLocation>
</comment>
<evidence type="ECO:0000256" key="7">
    <source>
        <dbReference type="ARBA" id="ARBA00022741"/>
    </source>
</evidence>
<dbReference type="SUPFAM" id="SSF53623">
    <property type="entry name" value="MurD-like peptide ligases, catalytic domain"/>
    <property type="match status" value="1"/>
</dbReference>
<feature type="non-terminal residue" evidence="18">
    <location>
        <position position="375"/>
    </location>
</feature>
<protein>
    <recommendedName>
        <fullName evidence="3 14">UDP-N-acetylmuramate--L-alanine ligase</fullName>
        <ecNumber evidence="3 14">6.3.2.8</ecNumber>
    </recommendedName>
</protein>
<evidence type="ECO:0000256" key="14">
    <source>
        <dbReference type="NCBIfam" id="TIGR01082"/>
    </source>
</evidence>
<keyword evidence="8" id="KW-0067">ATP-binding</keyword>
<dbReference type="PANTHER" id="PTHR43445:SF3">
    <property type="entry name" value="UDP-N-ACETYLMURAMATE--L-ALANINE LIGASE"/>
    <property type="match status" value="1"/>
</dbReference>
<evidence type="ECO:0000256" key="3">
    <source>
        <dbReference type="ARBA" id="ARBA00012211"/>
    </source>
</evidence>
<keyword evidence="11" id="KW-0131">Cell cycle</keyword>
<evidence type="ECO:0000256" key="8">
    <source>
        <dbReference type="ARBA" id="ARBA00022840"/>
    </source>
</evidence>
<dbReference type="Pfam" id="PF08245">
    <property type="entry name" value="Mur_ligase_M"/>
    <property type="match status" value="1"/>
</dbReference>
<dbReference type="NCBIfam" id="TIGR01082">
    <property type="entry name" value="murC"/>
    <property type="match status" value="1"/>
</dbReference>
<dbReference type="Proteomes" id="UP000886842">
    <property type="component" value="Unassembled WGS sequence"/>
</dbReference>
<dbReference type="InterPro" id="IPR013221">
    <property type="entry name" value="Mur_ligase_cen"/>
</dbReference>
<dbReference type="InterPro" id="IPR036615">
    <property type="entry name" value="Mur_ligase_C_dom_sf"/>
</dbReference>
<dbReference type="GO" id="GO:0005737">
    <property type="term" value="C:cytoplasm"/>
    <property type="evidence" value="ECO:0007669"/>
    <property type="project" value="UniProtKB-SubCell"/>
</dbReference>
<dbReference type="InterPro" id="IPR004101">
    <property type="entry name" value="Mur_ligase_C"/>
</dbReference>
<evidence type="ECO:0000259" key="15">
    <source>
        <dbReference type="Pfam" id="PF01225"/>
    </source>
</evidence>
<evidence type="ECO:0000256" key="6">
    <source>
        <dbReference type="ARBA" id="ARBA00022618"/>
    </source>
</evidence>
<dbReference type="EC" id="6.3.2.8" evidence="3 14"/>
<dbReference type="Gene3D" id="3.40.1190.10">
    <property type="entry name" value="Mur-like, catalytic domain"/>
    <property type="match status" value="1"/>
</dbReference>
<evidence type="ECO:0000256" key="12">
    <source>
        <dbReference type="ARBA" id="ARBA00023316"/>
    </source>
</evidence>
<evidence type="ECO:0000256" key="10">
    <source>
        <dbReference type="ARBA" id="ARBA00022984"/>
    </source>
</evidence>
<dbReference type="InterPro" id="IPR005758">
    <property type="entry name" value="UDP-N-AcMur_Ala_ligase_MurC"/>
</dbReference>
<dbReference type="AlphaFoldDB" id="A0A9D1KKX7"/>
<evidence type="ECO:0000259" key="17">
    <source>
        <dbReference type="Pfam" id="PF08245"/>
    </source>
</evidence>
<keyword evidence="4" id="KW-0963">Cytoplasm</keyword>
<dbReference type="InterPro" id="IPR000713">
    <property type="entry name" value="Mur_ligase_N"/>
</dbReference>
<dbReference type="GO" id="GO:0008360">
    <property type="term" value="P:regulation of cell shape"/>
    <property type="evidence" value="ECO:0007669"/>
    <property type="project" value="UniProtKB-KW"/>
</dbReference>
<dbReference type="GO" id="GO:0051301">
    <property type="term" value="P:cell division"/>
    <property type="evidence" value="ECO:0007669"/>
    <property type="project" value="UniProtKB-KW"/>
</dbReference>
<dbReference type="Gene3D" id="3.90.190.20">
    <property type="entry name" value="Mur ligase, C-terminal domain"/>
    <property type="match status" value="1"/>
</dbReference>
<evidence type="ECO:0000259" key="16">
    <source>
        <dbReference type="Pfam" id="PF02875"/>
    </source>
</evidence>
<comment type="catalytic activity">
    <reaction evidence="13">
        <text>UDP-N-acetyl-alpha-D-muramate + L-alanine + ATP = UDP-N-acetyl-alpha-D-muramoyl-L-alanine + ADP + phosphate + H(+)</text>
        <dbReference type="Rhea" id="RHEA:23372"/>
        <dbReference type="ChEBI" id="CHEBI:15378"/>
        <dbReference type="ChEBI" id="CHEBI:30616"/>
        <dbReference type="ChEBI" id="CHEBI:43474"/>
        <dbReference type="ChEBI" id="CHEBI:57972"/>
        <dbReference type="ChEBI" id="CHEBI:70757"/>
        <dbReference type="ChEBI" id="CHEBI:83898"/>
        <dbReference type="ChEBI" id="CHEBI:456216"/>
        <dbReference type="EC" id="6.3.2.8"/>
    </reaction>
</comment>
<keyword evidence="9" id="KW-0133">Cell shape</keyword>
<sequence length="375" mass="39644">MPLLEPAPVPPHTDLGHVHFIGIGGASMSGIAQLMARLGHRVSGSDAVDSPALTALAEQGIEVHVGHRAEAVAEADSVVITSALRADNPELVAARDRGLPVLHRSTALASLTTHQRSARVIAVSGTHGKTTTSAWIAVTLAALGRDPSYVVGAPIAASQVLPADSFARIGKGPEFVIEADESDGSFRQYPARIVVVTNVEADHLDNWGTAEDYAAGFDRFAAAEGVETAVVNIDDAGSRALAERIGDRVRVVTYGEHPDAQVRISQVELTDRRSSATVEFDGSGGRIRTALLGRHNLSNAAAAYAVGRLVGLSDLQVRMALERFAGTARRFQLVGEAHQIRVYDDYAHNPTKVRSALQAARTAAGRGRLVVCFQP</sequence>
<evidence type="ECO:0000256" key="2">
    <source>
        <dbReference type="ARBA" id="ARBA00004752"/>
    </source>
</evidence>
<evidence type="ECO:0000313" key="19">
    <source>
        <dbReference type="Proteomes" id="UP000886842"/>
    </source>
</evidence>
<dbReference type="GO" id="GO:0009252">
    <property type="term" value="P:peptidoglycan biosynthetic process"/>
    <property type="evidence" value="ECO:0007669"/>
    <property type="project" value="UniProtKB-UniRule"/>
</dbReference>
<dbReference type="Gene3D" id="3.40.50.720">
    <property type="entry name" value="NAD(P)-binding Rossmann-like Domain"/>
    <property type="match status" value="1"/>
</dbReference>
<dbReference type="GO" id="GO:0071555">
    <property type="term" value="P:cell wall organization"/>
    <property type="evidence" value="ECO:0007669"/>
    <property type="project" value="UniProtKB-KW"/>
</dbReference>
<evidence type="ECO:0000313" key="18">
    <source>
        <dbReference type="EMBL" id="HIT74689.1"/>
    </source>
</evidence>
<keyword evidence="10" id="KW-0573">Peptidoglycan synthesis</keyword>
<reference evidence="18" key="1">
    <citation type="submission" date="2020-10" db="EMBL/GenBank/DDBJ databases">
        <authorList>
            <person name="Gilroy R."/>
        </authorList>
    </citation>
    <scope>NUCLEOTIDE SEQUENCE</scope>
    <source>
        <strain evidence="18">ChiGjej1B1-24693</strain>
    </source>
</reference>
<dbReference type="SUPFAM" id="SSF53244">
    <property type="entry name" value="MurD-like peptide ligases, peptide-binding domain"/>
    <property type="match status" value="1"/>
</dbReference>
<keyword evidence="5 18" id="KW-0436">Ligase</keyword>
<feature type="domain" description="Mur ligase central" evidence="17">
    <location>
        <begin position="123"/>
        <end position="306"/>
    </location>
</feature>
<name>A0A9D1KKX7_9ACTN</name>
<dbReference type="GO" id="GO:0008763">
    <property type="term" value="F:UDP-N-acetylmuramate-L-alanine ligase activity"/>
    <property type="evidence" value="ECO:0007669"/>
    <property type="project" value="UniProtKB-UniRule"/>
</dbReference>
<accession>A0A9D1KKX7</accession>
<dbReference type="EMBL" id="DVLP01000107">
    <property type="protein sequence ID" value="HIT74689.1"/>
    <property type="molecule type" value="Genomic_DNA"/>
</dbReference>
<evidence type="ECO:0000256" key="11">
    <source>
        <dbReference type="ARBA" id="ARBA00023306"/>
    </source>
</evidence>
<evidence type="ECO:0000256" key="4">
    <source>
        <dbReference type="ARBA" id="ARBA00022490"/>
    </source>
</evidence>
<dbReference type="InterPro" id="IPR050061">
    <property type="entry name" value="MurCDEF_pg_biosynth"/>
</dbReference>
<evidence type="ECO:0000256" key="9">
    <source>
        <dbReference type="ARBA" id="ARBA00022960"/>
    </source>
</evidence>
<keyword evidence="7" id="KW-0547">Nucleotide-binding</keyword>
<organism evidence="18 19">
    <name type="scientific">Candidatus Avipropionibacterium avicola</name>
    <dbReference type="NCBI Taxonomy" id="2840701"/>
    <lineage>
        <taxon>Bacteria</taxon>
        <taxon>Bacillati</taxon>
        <taxon>Actinomycetota</taxon>
        <taxon>Actinomycetes</taxon>
        <taxon>Propionibacteriales</taxon>
        <taxon>Propionibacteriaceae</taxon>
        <taxon>Propionibacteriaceae incertae sedis</taxon>
        <taxon>Candidatus Avipropionibacterium</taxon>
    </lineage>
</organism>
<reference evidence="18" key="2">
    <citation type="journal article" date="2021" name="PeerJ">
        <title>Extensive microbial diversity within the chicken gut microbiome revealed by metagenomics and culture.</title>
        <authorList>
            <person name="Gilroy R."/>
            <person name="Ravi A."/>
            <person name="Getino M."/>
            <person name="Pursley I."/>
            <person name="Horton D.L."/>
            <person name="Alikhan N.F."/>
            <person name="Baker D."/>
            <person name="Gharbi K."/>
            <person name="Hall N."/>
            <person name="Watson M."/>
            <person name="Adriaenssens E.M."/>
            <person name="Foster-Nyarko E."/>
            <person name="Jarju S."/>
            <person name="Secka A."/>
            <person name="Antonio M."/>
            <person name="Oren A."/>
            <person name="Chaudhuri R.R."/>
            <person name="La Ragione R."/>
            <person name="Hildebrand F."/>
            <person name="Pallen M.J."/>
        </authorList>
    </citation>
    <scope>NUCLEOTIDE SEQUENCE</scope>
    <source>
        <strain evidence="18">ChiGjej1B1-24693</strain>
    </source>
</reference>
<dbReference type="GO" id="GO:0005524">
    <property type="term" value="F:ATP binding"/>
    <property type="evidence" value="ECO:0007669"/>
    <property type="project" value="UniProtKB-KW"/>
</dbReference>
<comment type="caution">
    <text evidence="18">The sequence shown here is derived from an EMBL/GenBank/DDBJ whole genome shotgun (WGS) entry which is preliminary data.</text>
</comment>
<dbReference type="Pfam" id="PF01225">
    <property type="entry name" value="Mur_ligase"/>
    <property type="match status" value="1"/>
</dbReference>
<keyword evidence="6" id="KW-0132">Cell division</keyword>